<dbReference type="PROSITE" id="PS51819">
    <property type="entry name" value="VOC"/>
    <property type="match status" value="1"/>
</dbReference>
<dbReference type="AlphaFoldDB" id="A0A810LCK2"/>
<keyword evidence="3" id="KW-1185">Reference proteome</keyword>
<name>A0A810LCK2_9ACTN</name>
<evidence type="ECO:0000259" key="1">
    <source>
        <dbReference type="PROSITE" id="PS51819"/>
    </source>
</evidence>
<organism evidence="2 3">
    <name type="scientific">Actinocatenispora sera</name>
    <dbReference type="NCBI Taxonomy" id="390989"/>
    <lineage>
        <taxon>Bacteria</taxon>
        <taxon>Bacillati</taxon>
        <taxon>Actinomycetota</taxon>
        <taxon>Actinomycetes</taxon>
        <taxon>Micromonosporales</taxon>
        <taxon>Micromonosporaceae</taxon>
        <taxon>Actinocatenispora</taxon>
    </lineage>
</organism>
<dbReference type="InterPro" id="IPR029068">
    <property type="entry name" value="Glyas_Bleomycin-R_OHBP_Dase"/>
</dbReference>
<dbReference type="EMBL" id="AP023354">
    <property type="protein sequence ID" value="BCJ32292.1"/>
    <property type="molecule type" value="Genomic_DNA"/>
</dbReference>
<dbReference type="Gene3D" id="3.10.180.10">
    <property type="entry name" value="2,3-Dihydroxybiphenyl 1,2-Dioxygenase, domain 1"/>
    <property type="match status" value="1"/>
</dbReference>
<proteinExistence type="predicted"/>
<dbReference type="CDD" id="cd08351">
    <property type="entry name" value="ChaP_like"/>
    <property type="match status" value="1"/>
</dbReference>
<gene>
    <name evidence="2" type="ORF">Asera_64000</name>
</gene>
<evidence type="ECO:0000313" key="3">
    <source>
        <dbReference type="Proteomes" id="UP000680750"/>
    </source>
</evidence>
<reference evidence="2" key="1">
    <citation type="submission" date="2020-08" db="EMBL/GenBank/DDBJ databases">
        <title>Whole genome shotgun sequence of Actinocatenispora sera NBRC 101916.</title>
        <authorList>
            <person name="Komaki H."/>
            <person name="Tamura T."/>
        </authorList>
    </citation>
    <scope>NUCLEOTIDE SEQUENCE</scope>
    <source>
        <strain evidence="2">NBRC 101916</strain>
    </source>
</reference>
<dbReference type="KEGG" id="aser:Asera_64000"/>
<dbReference type="Proteomes" id="UP000680750">
    <property type="component" value="Chromosome"/>
</dbReference>
<evidence type="ECO:0000313" key="2">
    <source>
        <dbReference type="EMBL" id="BCJ32292.1"/>
    </source>
</evidence>
<dbReference type="SUPFAM" id="SSF54593">
    <property type="entry name" value="Glyoxalase/Bleomycin resistance protein/Dihydroxybiphenyl dioxygenase"/>
    <property type="match status" value="1"/>
</dbReference>
<sequence>MTVELNHTIVPVHDKEEGAAFLTAILGLEPPQHVGPFVCVRTSNGVCLDYDDRWEVVSHHYCFLVSDDAFDAAFARIVAADLAYNGAPNGSLPGEIYHSKTGGRGVYFSDPDGHLMELLTVDVFGRTAATTRDTSQ</sequence>
<dbReference type="InterPro" id="IPR004360">
    <property type="entry name" value="Glyas_Fos-R_dOase_dom"/>
</dbReference>
<accession>A0A810LCK2</accession>
<dbReference type="InterPro" id="IPR037523">
    <property type="entry name" value="VOC_core"/>
</dbReference>
<dbReference type="OrthoDB" id="9810341at2"/>
<dbReference type="RefSeq" id="WP_051803142.1">
    <property type="nucleotide sequence ID" value="NZ_AP023354.1"/>
</dbReference>
<feature type="domain" description="VOC" evidence="1">
    <location>
        <begin position="4"/>
        <end position="121"/>
    </location>
</feature>
<dbReference type="Pfam" id="PF00903">
    <property type="entry name" value="Glyoxalase"/>
    <property type="match status" value="1"/>
</dbReference>
<protein>
    <recommendedName>
        <fullName evidence="1">VOC domain-containing protein</fullName>
    </recommendedName>
</protein>